<dbReference type="GeneID" id="25283739"/>
<evidence type="ECO:0000256" key="1">
    <source>
        <dbReference type="ARBA" id="ARBA00004434"/>
    </source>
</evidence>
<dbReference type="HOGENOM" id="CLU_048136_0_0_1"/>
<dbReference type="GO" id="GO:0006465">
    <property type="term" value="P:signal peptide processing"/>
    <property type="evidence" value="ECO:0007669"/>
    <property type="project" value="InterPro"/>
</dbReference>
<keyword evidence="5 13" id="KW-0812">Transmembrane</keyword>
<keyword evidence="7" id="KW-0378">Hydrolase</keyword>
<name>A0A072PI25_9EURO</name>
<dbReference type="InterPro" id="IPR036286">
    <property type="entry name" value="LexA/Signal_pep-like_sf"/>
</dbReference>
<dbReference type="InterPro" id="IPR037730">
    <property type="entry name" value="IMP2"/>
</dbReference>
<evidence type="ECO:0000256" key="10">
    <source>
        <dbReference type="ARBA" id="ARBA00023136"/>
    </source>
</evidence>
<evidence type="ECO:0000256" key="3">
    <source>
        <dbReference type="ARBA" id="ARBA00013650"/>
    </source>
</evidence>
<dbReference type="GO" id="GO:0042720">
    <property type="term" value="C:mitochondrial inner membrane peptidase complex"/>
    <property type="evidence" value="ECO:0007669"/>
    <property type="project" value="InterPro"/>
</dbReference>
<dbReference type="CDD" id="cd06530">
    <property type="entry name" value="S26_SPase_I"/>
    <property type="match status" value="1"/>
</dbReference>
<organism evidence="15 16">
    <name type="scientific">Exophiala aquamarina CBS 119918</name>
    <dbReference type="NCBI Taxonomy" id="1182545"/>
    <lineage>
        <taxon>Eukaryota</taxon>
        <taxon>Fungi</taxon>
        <taxon>Dikarya</taxon>
        <taxon>Ascomycota</taxon>
        <taxon>Pezizomycotina</taxon>
        <taxon>Eurotiomycetes</taxon>
        <taxon>Chaetothyriomycetidae</taxon>
        <taxon>Chaetothyriales</taxon>
        <taxon>Herpotrichiellaceae</taxon>
        <taxon>Exophiala</taxon>
    </lineage>
</organism>
<feature type="domain" description="Peptidase S26" evidence="14">
    <location>
        <begin position="102"/>
        <end position="191"/>
    </location>
</feature>
<dbReference type="Pfam" id="PF10502">
    <property type="entry name" value="Peptidase_S26"/>
    <property type="match status" value="1"/>
</dbReference>
<evidence type="ECO:0000256" key="13">
    <source>
        <dbReference type="SAM" id="Phobius"/>
    </source>
</evidence>
<feature type="active site" evidence="11">
    <location>
        <position position="120"/>
    </location>
</feature>
<evidence type="ECO:0000256" key="4">
    <source>
        <dbReference type="ARBA" id="ARBA00022670"/>
    </source>
</evidence>
<evidence type="ECO:0000256" key="2">
    <source>
        <dbReference type="ARBA" id="ARBA00007066"/>
    </source>
</evidence>
<dbReference type="VEuPathDB" id="FungiDB:A1O9_08829"/>
<reference evidence="15 16" key="1">
    <citation type="submission" date="2013-03" db="EMBL/GenBank/DDBJ databases">
        <title>The Genome Sequence of Exophiala aquamarina CBS 119918.</title>
        <authorList>
            <consortium name="The Broad Institute Genomics Platform"/>
            <person name="Cuomo C."/>
            <person name="de Hoog S."/>
            <person name="Gorbushina A."/>
            <person name="Walker B."/>
            <person name="Young S.K."/>
            <person name="Zeng Q."/>
            <person name="Gargeya S."/>
            <person name="Fitzgerald M."/>
            <person name="Haas B."/>
            <person name="Abouelleil A."/>
            <person name="Allen A.W."/>
            <person name="Alvarado L."/>
            <person name="Arachchi H.M."/>
            <person name="Berlin A.M."/>
            <person name="Chapman S.B."/>
            <person name="Gainer-Dewar J."/>
            <person name="Goldberg J."/>
            <person name="Griggs A."/>
            <person name="Gujja S."/>
            <person name="Hansen M."/>
            <person name="Howarth C."/>
            <person name="Imamovic A."/>
            <person name="Ireland A."/>
            <person name="Larimer J."/>
            <person name="McCowan C."/>
            <person name="Murphy C."/>
            <person name="Pearson M."/>
            <person name="Poon T.W."/>
            <person name="Priest M."/>
            <person name="Roberts A."/>
            <person name="Saif S."/>
            <person name="Shea T."/>
            <person name="Sisk P."/>
            <person name="Sykes S."/>
            <person name="Wortman J."/>
            <person name="Nusbaum C."/>
            <person name="Birren B."/>
        </authorList>
    </citation>
    <scope>NUCLEOTIDE SEQUENCE [LARGE SCALE GENOMIC DNA]</scope>
    <source>
        <strain evidence="15 16">CBS 119918</strain>
    </source>
</reference>
<evidence type="ECO:0000256" key="8">
    <source>
        <dbReference type="ARBA" id="ARBA00022989"/>
    </source>
</evidence>
<feature type="compositionally biased region" description="Basic and acidic residues" evidence="12">
    <location>
        <begin position="57"/>
        <end position="72"/>
    </location>
</feature>
<evidence type="ECO:0000313" key="15">
    <source>
        <dbReference type="EMBL" id="KEF55175.1"/>
    </source>
</evidence>
<dbReference type="GO" id="GO:0006627">
    <property type="term" value="P:protein processing involved in protein targeting to mitochondrion"/>
    <property type="evidence" value="ECO:0007669"/>
    <property type="project" value="InterPro"/>
</dbReference>
<dbReference type="OrthoDB" id="9996127at2759"/>
<evidence type="ECO:0000256" key="12">
    <source>
        <dbReference type="SAM" id="MobiDB-lite"/>
    </source>
</evidence>
<dbReference type="PANTHER" id="PTHR46041:SF2">
    <property type="entry name" value="MITOCHONDRIAL INNER MEMBRANE PROTEASE SUBUNIT 2"/>
    <property type="match status" value="1"/>
</dbReference>
<accession>A0A072PI25</accession>
<dbReference type="Proteomes" id="UP000027920">
    <property type="component" value="Unassembled WGS sequence"/>
</dbReference>
<keyword evidence="10 13" id="KW-0472">Membrane</keyword>
<comment type="subcellular location">
    <subcellularLocation>
        <location evidence="1">Mitochondrion inner membrane</location>
        <topology evidence="1">Single-pass membrane protein</topology>
    </subcellularLocation>
</comment>
<dbReference type="STRING" id="1182545.A0A072PI25"/>
<evidence type="ECO:0000256" key="9">
    <source>
        <dbReference type="ARBA" id="ARBA00023128"/>
    </source>
</evidence>
<dbReference type="AlphaFoldDB" id="A0A072PI25"/>
<evidence type="ECO:0000256" key="7">
    <source>
        <dbReference type="ARBA" id="ARBA00022801"/>
    </source>
</evidence>
<feature type="active site" evidence="11">
    <location>
        <position position="180"/>
    </location>
</feature>
<protein>
    <recommendedName>
        <fullName evidence="3">Mitochondrial inner membrane protease subunit 2</fullName>
    </recommendedName>
</protein>
<dbReference type="RefSeq" id="XP_013257765.1">
    <property type="nucleotide sequence ID" value="XM_013402311.1"/>
</dbReference>
<dbReference type="GO" id="GO:0004252">
    <property type="term" value="F:serine-type endopeptidase activity"/>
    <property type="evidence" value="ECO:0007669"/>
    <property type="project" value="InterPro"/>
</dbReference>
<feature type="region of interest" description="Disordered" evidence="12">
    <location>
        <begin position="21"/>
        <end position="72"/>
    </location>
</feature>
<feature type="transmembrane region" description="Helical" evidence="13">
    <location>
        <begin position="90"/>
        <end position="111"/>
    </location>
</feature>
<evidence type="ECO:0000256" key="11">
    <source>
        <dbReference type="PIRSR" id="PIRSR600223-1"/>
    </source>
</evidence>
<evidence type="ECO:0000256" key="6">
    <source>
        <dbReference type="ARBA" id="ARBA00022792"/>
    </source>
</evidence>
<dbReference type="InterPro" id="IPR019533">
    <property type="entry name" value="Peptidase_S26"/>
</dbReference>
<dbReference type="Gene3D" id="2.10.109.10">
    <property type="entry name" value="Umud Fragment, subunit A"/>
    <property type="match status" value="1"/>
</dbReference>
<keyword evidence="4" id="KW-0645">Protease</keyword>
<dbReference type="EMBL" id="AMGV01000008">
    <property type="protein sequence ID" value="KEF55175.1"/>
    <property type="molecule type" value="Genomic_DNA"/>
</dbReference>
<comment type="caution">
    <text evidence="15">The sequence shown here is derived from an EMBL/GenBank/DDBJ whole genome shotgun (WGS) entry which is preliminary data.</text>
</comment>
<keyword evidence="6" id="KW-0999">Mitochondrion inner membrane</keyword>
<comment type="similarity">
    <text evidence="2">Belongs to the peptidase S26 family. IMP2 subfamily.</text>
</comment>
<dbReference type="SUPFAM" id="SSF51306">
    <property type="entry name" value="LexA/Signal peptidase"/>
    <property type="match status" value="1"/>
</dbReference>
<evidence type="ECO:0000313" key="16">
    <source>
        <dbReference type="Proteomes" id="UP000027920"/>
    </source>
</evidence>
<keyword evidence="9" id="KW-0496">Mitochondrion</keyword>
<evidence type="ECO:0000256" key="5">
    <source>
        <dbReference type="ARBA" id="ARBA00022692"/>
    </source>
</evidence>
<evidence type="ECO:0000259" key="14">
    <source>
        <dbReference type="Pfam" id="PF10502"/>
    </source>
</evidence>
<proteinExistence type="inferred from homology"/>
<dbReference type="PRINTS" id="PR00727">
    <property type="entry name" value="LEADERPTASE"/>
</dbReference>
<keyword evidence="8 13" id="KW-1133">Transmembrane helix</keyword>
<dbReference type="PANTHER" id="PTHR46041">
    <property type="entry name" value="MITOCHONDRIAL INNER MEMBRANE PROTEASE SUBUNIT 2"/>
    <property type="match status" value="1"/>
</dbReference>
<sequence length="401" mass="45358">MPPASRGILTTLRFIRSYAAAGPRSRLSDLRRRRPLPLERPTLVSETKLQLKAPEQAQKEGGFKQEHEGQKQEYDRRSIFDDFFHAFRPWIGGLFFIAPPTAFFLLFLCPVEPMHITGPSMSPFLNVNSSPDLPETTDYILVQRVLLDSWFRPHLPKVDVKRGQIIVFRTPTRPESLAVKRVVGVPGDRVHPLSGYPGGDEPVVVPFNHIWVEGDANSRDKSVDSNWYGPISLNLVVGTAKILMTPWYSWKVIRPEENDYPAKKSGRIEYDAVFDAKINPDAKRLSEAFTDGKAEQELLILRKNRDLLPTFLRDPKKYAKMKRMYASACWELENQDDPEIIDTAQGIVDELETAFEAVGLARNGNPLPPALAAREEENSSQRRRLEEYLATAKGSDSSSDG</sequence>
<dbReference type="InterPro" id="IPR000223">
    <property type="entry name" value="Pept_S26A_signal_pept_1"/>
</dbReference>
<keyword evidence="16" id="KW-1185">Reference proteome</keyword>
<gene>
    <name evidence="15" type="ORF">A1O9_08829</name>
</gene>